<protein>
    <recommendedName>
        <fullName evidence="7">Large polyvalent protein-associated domain-containing protein</fullName>
    </recommendedName>
</protein>
<dbReference type="Pfam" id="PF18760">
    <property type="entry name" value="ART-PolyVal"/>
    <property type="match status" value="1"/>
</dbReference>
<feature type="domain" description="Phage-Barnase-EndoU-ColicinE5/D-RelE like nuclease 2" evidence="4">
    <location>
        <begin position="1776"/>
        <end position="1868"/>
    </location>
</feature>
<name>T5LNY6_9HELI</name>
<keyword evidence="6" id="KW-1185">Reference proteome</keyword>
<dbReference type="Proteomes" id="UP000005085">
    <property type="component" value="Unassembled WGS sequence"/>
</dbReference>
<evidence type="ECO:0000259" key="2">
    <source>
        <dbReference type="Pfam" id="PF18760"/>
    </source>
</evidence>
<feature type="domain" description="ART-PolyVal-like" evidence="2">
    <location>
        <begin position="1932"/>
        <end position="2059"/>
    </location>
</feature>
<organism evidence="5 6">
    <name type="scientific">Helicobacter bilis ATCC 43879</name>
    <dbReference type="NCBI Taxonomy" id="613026"/>
    <lineage>
        <taxon>Bacteria</taxon>
        <taxon>Pseudomonadati</taxon>
        <taxon>Campylobacterota</taxon>
        <taxon>Epsilonproteobacteria</taxon>
        <taxon>Campylobacterales</taxon>
        <taxon>Helicobacteraceae</taxon>
        <taxon>Helicobacter</taxon>
    </lineage>
</organism>
<dbReference type="InterPro" id="IPR041110">
    <property type="entry name" value="PBECR2"/>
</dbReference>
<keyword evidence="1" id="KW-0175">Coiled coil</keyword>
<comment type="caution">
    <text evidence="5">The sequence shown here is derived from an EMBL/GenBank/DDBJ whole genome shotgun (WGS) entry which is preliminary data.</text>
</comment>
<dbReference type="InterPro" id="IPR040824">
    <property type="entry name" value="LPD3"/>
</dbReference>
<sequence length="2323" mass="265547">MDTNKDLDTQLLNLVNALEKQGIRPNIELKHRTSGYKGLHLQFEFNGIKSEIQLHTKQGWEIKKKQDEIYKVLRELDRNEDKVLYTKLQDESYQLSKDLDFNINSFASFELSRMVSSNSETSVLRLKSEKLGNSNQESFLNSKQPEVLESESDISNAYNRLDSTLSVKDNLSGGSGNKSLESMQTPLTNNHIIPQNLPEVYKHMLDEIDKQAKQDYKTSIDNLQNALSDTDFKATLLQGYKQVTDDAIESLGLDNQLTNTLIRETQKLESKPNISLSEAIELRKNINEIMRNYEKSSSDLKKFRANKHLDNIKDNIDNAIKNALDSKVAQNEANQMGGVQGLGRNEIEISPLTRQEADELFSNFQQANKNYAQIKESLNDKFAKALTKGMNKKDLDSRLTIEQWKQRVLDTQWGDSIKGLENTIFKNFNPRMQKHTQMLTILRALDRNVKLNDDTFPIDFTKILSDIENLEKLTLHPEIYPILDTFKSYAKSYQFAQEISKAKALENQVGGGALATTLEGRIKVFLTNRLFKKLFAFIPYIGDNAAITKALQSAIKDLKYPSEITLETLKVLNKADLDKGFKPIKDKENKPRFEYKANTPLSDKELQSQIRGNTQILTPKDTSEIEALASNPLIQNMERQAKYNEELTQKISQFEANKENIQQDILNNLVVATQEIKQNTELLKQLAQQLTHNNPIHTPNKSIIKAEANNETYFITTDKNNITAIEKQELQLAQPKTYDELMQRDKNQNATLESYRDQYADIAEIKEAEAQKQLLLEYKPEPHLQDSPLSLRGKAEAIHNKDFLPFSTTQYANAKDTDLLKNLYGNKQEMRKFVKDKLNAIKGKDIVNKDGIQARLSSVGIAKMSSDKAIQKSLDNGFKVEEHFEAVSNIENLFIQSKFFKSETPKNQSKDIKAVHRFIADNALKDKEAQALITLKESFQNGNRIYSLELEGLTHPTNLNRSPKSKGVEDSHHDDVGATQTTRLFENHSNIIPQKTLKGDSITNPDISYAIQHENISKDLAEKIANNAEISNIIKQDNFNKASVKYYDKDNMTMYSANIGNYIDDEFGMKGDTFFLNNVTKHEFYIPPTTSLQDFKEQSLNQIEFLKKAIKTEIDNAKDEKELHKNIREIQLKARENAENRFYDEGLKQGIARREFYTTRYDEAMQEMANYYDKKFTNTLNDEIDSNFTYTTQETKDIKVLRNDLKEALNPYLNKEIVNKETGIIAQISTTGLSKISSKKAVDKSIANGFTRDEHFKVAQDLKSLFENSKLKESHADTKARDEIQAVHRFTKSLQINGSQAEAKITLFENNQAGNKTYSLELESLEKPTPLSPSTPQTKAGVADLTQSVGGDANPTNIAKSVANIIPQQTPQTKPYEVNENGRKYIEIPDDELADFEKPIKQALLLEPRQQELLKKINADSKDIDSYAEFMTNERKIMKGHEFTFNQQQEGLADRFLNMANSLENPRDRNHYAENILANMKHDIEEVYKSNASEFLAREAEKPFYKQMDKIRKETDEIVEALNKERDRLHAEKEAQLKTQQEAEKAAESERIANYDLETAYKEKAHLEKIMQSNRNDYSPYSFSPAHNSEFLDKLDLVEQRIRDLKNKLPNKAPQENKPSKVEALKDFIDNARFQVDYAKKAKGTDTALKLIQQMIKDTNNTYEAKFLYRLKKEISALKGTESSTQINKDSVMLSGSETSHLNGNKDVLALPQHDKGINQYDKTKETFTDSYGKTHEIPKDIADNWKNTFNLKSLDEAYIPSFTPEVKQALDSILQGEDIKLYAGSLVKLIKENRLKYLDRIKPTLEQPQRIILQNDGALIFARNFGEEKYFTSVARNDNGEWIIRSNAPKAENGLNNKISAGGKEIYNSQAVNQINAHNPYDDIAKSNIKLDTNIIPQQTLESTMQKFNYDERKAKDLLEWHKDSSPLTKDENGLPKVFYHGTTLSNMKRLHKELKKPFEVFNTKDNSVSNFSIGNWFSNDKNLAKNYADDDEGNFIYEVFLNIKKPFIMEKELTQEKIKEIDKIFKFTKKDKERGLRAVENLKQAKAELKESGFEFLQYDRESVKIRHIESGKEFSTPLYNLKKENLHESIRAYEADLKHNPNLDESLQELKELDSLLKKDSPTLYEAGFEKEFFKNETELYILAAARENEKLQEVVGGHYGVYGGYGRMYQTARIYPLQQFYKKAGYDGILFNDREIVAFDSNQIKHIDNKGSYTDTKGNITKTKPKNKESTHTYFNENSPNIMYANPKHLGSGLISGSVAGIETDENGNIVGFNPAKFAAGFLGGAVGSKAVSKLYSNESTQRYATLAIKSIQQVYSFV</sequence>
<feature type="coiled-coil region" evidence="1">
    <location>
        <begin position="637"/>
        <end position="689"/>
    </location>
</feature>
<reference evidence="5 6" key="1">
    <citation type="journal article" date="2014" name="Genome Announc.">
        <title>Draft genome sequences of six enterohepatic helicobacter species isolated from humans and one from rhesus macaques.</title>
        <authorList>
            <person name="Shen Z."/>
            <person name="Sheh A."/>
            <person name="Young S.K."/>
            <person name="Abouelliel A."/>
            <person name="Ward D.V."/>
            <person name="Earl A.M."/>
            <person name="Fox J.G."/>
        </authorList>
    </citation>
    <scope>NUCLEOTIDE SEQUENCE [LARGE SCALE GENOMIC DNA]</scope>
    <source>
        <strain evidence="5 6">ATCC 43879</strain>
    </source>
</reference>
<dbReference type="Pfam" id="PF18810">
    <property type="entry name" value="PBECR2"/>
    <property type="match status" value="1"/>
</dbReference>
<accession>T5LNY6</accession>
<feature type="coiled-coil region" evidence="1">
    <location>
        <begin position="1512"/>
        <end position="1550"/>
    </location>
</feature>
<gene>
    <name evidence="5" type="ORF">HRAG_02309</name>
</gene>
<feature type="domain" description="Large polyvalent protein-associated" evidence="3">
    <location>
        <begin position="827"/>
        <end position="946"/>
    </location>
</feature>
<evidence type="ECO:0000259" key="4">
    <source>
        <dbReference type="Pfam" id="PF18810"/>
    </source>
</evidence>
<dbReference type="EMBL" id="ACDN02000055">
    <property type="protein sequence ID" value="EQM94654.1"/>
    <property type="molecule type" value="Genomic_DNA"/>
</dbReference>
<evidence type="ECO:0008006" key="7">
    <source>
        <dbReference type="Google" id="ProtNLM"/>
    </source>
</evidence>
<feature type="coiled-coil region" evidence="1">
    <location>
        <begin position="1100"/>
        <end position="1127"/>
    </location>
</feature>
<dbReference type="Pfam" id="PF18798">
    <property type="entry name" value="LPD3"/>
    <property type="match status" value="2"/>
</dbReference>
<proteinExistence type="predicted"/>
<evidence type="ECO:0000313" key="6">
    <source>
        <dbReference type="Proteomes" id="UP000005085"/>
    </source>
</evidence>
<evidence type="ECO:0000259" key="3">
    <source>
        <dbReference type="Pfam" id="PF18798"/>
    </source>
</evidence>
<dbReference type="InterPro" id="IPR049522">
    <property type="entry name" value="ART-PolyVal_dom"/>
</dbReference>
<dbReference type="eggNOG" id="ENOG5031A2V">
    <property type="taxonomic scope" value="Bacteria"/>
</dbReference>
<dbReference type="HOGENOM" id="CLU_229947_0_0_7"/>
<evidence type="ECO:0000313" key="5">
    <source>
        <dbReference type="EMBL" id="EQM94654.1"/>
    </source>
</evidence>
<dbReference type="RefSeq" id="WP_020995852.1">
    <property type="nucleotide sequence ID" value="NZ_KI392040.1"/>
</dbReference>
<feature type="domain" description="Large polyvalent protein-associated" evidence="3">
    <location>
        <begin position="1196"/>
        <end position="1318"/>
    </location>
</feature>
<evidence type="ECO:0000256" key="1">
    <source>
        <dbReference type="SAM" id="Coils"/>
    </source>
</evidence>